<sequence>QSTFSPLSEAGVCPFCGGGSGRGARERAGGECPLCIRRKVGGCARTAASGEGGARPAVHSVAERPGLAHGAGGEPLLQCAPPPRLVLPAGERGRPAPSRPCLRAPAWGYKSFATCCHLCVQLREKPIPPAPAAAPLDMDPETCPCPTGGSCTCAGSCKCEGCKCTSCKKSCCSCCPAECEKCSKDCVCKGGEGAEAEEEKCSCCQ</sequence>
<evidence type="ECO:0000256" key="1">
    <source>
        <dbReference type="ARBA" id="ARBA00007283"/>
    </source>
</evidence>
<dbReference type="GO" id="GO:0046872">
    <property type="term" value="F:metal ion binding"/>
    <property type="evidence" value="ECO:0007669"/>
    <property type="project" value="UniProtKB-KW"/>
</dbReference>
<proteinExistence type="inferred from homology"/>
<keyword evidence="3" id="KW-0480">Metal-thiolate cluster</keyword>
<evidence type="ECO:0000313" key="7">
    <source>
        <dbReference type="Ensembl" id="ENSSSCP00025046310.1"/>
    </source>
</evidence>
<evidence type="ECO:0000313" key="8">
    <source>
        <dbReference type="Proteomes" id="UP000694727"/>
    </source>
</evidence>
<dbReference type="PANTHER" id="PTHR23299">
    <property type="entry name" value="METALLOTHIONEIN"/>
    <property type="match status" value="1"/>
</dbReference>
<keyword evidence="2" id="KW-0479">Metal-binding</keyword>
<dbReference type="FunFam" id="4.10.10.10:FF:000001">
    <property type="entry name" value="Metallothionein"/>
    <property type="match status" value="1"/>
</dbReference>
<dbReference type="SUPFAM" id="SSF57868">
    <property type="entry name" value="Metallothionein"/>
    <property type="match status" value="1"/>
</dbReference>
<dbReference type="PANTHER" id="PTHR23299:SF18">
    <property type="entry name" value="METALLOTHIONEIN-3"/>
    <property type="match status" value="1"/>
</dbReference>
<comment type="similarity">
    <text evidence="1">Belongs to the metallothionein superfamily. Type 1 family.</text>
</comment>
<name>A0A8D0TG50_PIG</name>
<dbReference type="InterPro" id="IPR018064">
    <property type="entry name" value="Metalthion_vert_metal_BS"/>
</dbReference>
<evidence type="ECO:0000256" key="2">
    <source>
        <dbReference type="ARBA" id="ARBA00022723"/>
    </source>
</evidence>
<dbReference type="AlphaFoldDB" id="A0A8D0TG50"/>
<evidence type="ECO:0000256" key="4">
    <source>
        <dbReference type="ARBA" id="ARBA00023008"/>
    </source>
</evidence>
<evidence type="ECO:0000256" key="5">
    <source>
        <dbReference type="ARBA" id="ARBA00041008"/>
    </source>
</evidence>
<organism evidence="7 8">
    <name type="scientific">Sus scrofa</name>
    <name type="common">Pig</name>
    <dbReference type="NCBI Taxonomy" id="9823"/>
    <lineage>
        <taxon>Eukaryota</taxon>
        <taxon>Metazoa</taxon>
        <taxon>Chordata</taxon>
        <taxon>Craniata</taxon>
        <taxon>Vertebrata</taxon>
        <taxon>Euteleostomi</taxon>
        <taxon>Mammalia</taxon>
        <taxon>Eutheria</taxon>
        <taxon>Laurasiatheria</taxon>
        <taxon>Artiodactyla</taxon>
        <taxon>Suina</taxon>
        <taxon>Suidae</taxon>
        <taxon>Sus</taxon>
    </lineage>
</organism>
<accession>A0A8D0TG50</accession>
<dbReference type="InterPro" id="IPR017854">
    <property type="entry name" value="Metalthion_dom_sf"/>
</dbReference>
<dbReference type="InterPro" id="IPR023587">
    <property type="entry name" value="Metalthion_dom_sf_vert"/>
</dbReference>
<dbReference type="PROSITE" id="PS00203">
    <property type="entry name" value="METALLOTHIONEIN_VRT"/>
    <property type="match status" value="1"/>
</dbReference>
<evidence type="ECO:0000256" key="3">
    <source>
        <dbReference type="ARBA" id="ARBA00022851"/>
    </source>
</evidence>
<dbReference type="Proteomes" id="UP000694727">
    <property type="component" value="Unplaced"/>
</dbReference>
<reference evidence="7" key="1">
    <citation type="submission" date="2025-08" db="UniProtKB">
        <authorList>
            <consortium name="Ensembl"/>
        </authorList>
    </citation>
    <scope>IDENTIFICATION</scope>
</reference>
<dbReference type="Ensembl" id="ENSSSCT00025104252.1">
    <property type="protein sequence ID" value="ENSSSCP00025046310.1"/>
    <property type="gene ID" value="ENSSSCG00025075534.1"/>
</dbReference>
<dbReference type="Pfam" id="PF00131">
    <property type="entry name" value="Metallothio"/>
    <property type="match status" value="1"/>
</dbReference>
<keyword evidence="4" id="KW-0186">Copper</keyword>
<dbReference type="PRINTS" id="PR00860">
    <property type="entry name" value="MTVERTEBRATE"/>
</dbReference>
<evidence type="ECO:0000256" key="6">
    <source>
        <dbReference type="ARBA" id="ARBA00041359"/>
    </source>
</evidence>
<dbReference type="InterPro" id="IPR000006">
    <property type="entry name" value="Metalthion_vert"/>
</dbReference>
<dbReference type="Gene3D" id="4.10.10.10">
    <property type="entry name" value="Metallothionein Isoform II"/>
    <property type="match status" value="1"/>
</dbReference>
<protein>
    <recommendedName>
        <fullName evidence="5">Metallothionein-3</fullName>
    </recommendedName>
    <alternativeName>
        <fullName evidence="6">Metallothionein-III</fullName>
    </alternativeName>
</protein>